<sequence>MVTQDEDLVLIQKVEDLRQRLIRTVGSIKSFNDERVVELSQELDYYVLQLQKRTINIKPQDDKQKIGLGYSNLHEARNN</sequence>
<evidence type="ECO:0000313" key="1">
    <source>
        <dbReference type="EMBL" id="MCE5168297.1"/>
    </source>
</evidence>
<dbReference type="InterPro" id="IPR018540">
    <property type="entry name" value="Spo0E-like"/>
</dbReference>
<dbReference type="RefSeq" id="WP_233695598.1">
    <property type="nucleotide sequence ID" value="NZ_JAJNBZ010000002.1"/>
</dbReference>
<dbReference type="SUPFAM" id="SSF140500">
    <property type="entry name" value="BAS1536-like"/>
    <property type="match status" value="1"/>
</dbReference>
<reference evidence="1 2" key="1">
    <citation type="submission" date="2021-11" db="EMBL/GenBank/DDBJ databases">
        <title>Draft genome sequence of Paenibacillus profundus YoMME, a new Gram-positive bacteria with exoelectrogenic properties.</title>
        <authorList>
            <person name="Hubenova Y."/>
            <person name="Hubenova E."/>
            <person name="Manasiev Y."/>
            <person name="Peykov S."/>
            <person name="Mitov M."/>
        </authorList>
    </citation>
    <scope>NUCLEOTIDE SEQUENCE [LARGE SCALE GENOMIC DNA]</scope>
    <source>
        <strain evidence="1 2">YoMME</strain>
    </source>
</reference>
<dbReference type="EMBL" id="JAJNBZ010000002">
    <property type="protein sequence ID" value="MCE5168297.1"/>
    <property type="molecule type" value="Genomic_DNA"/>
</dbReference>
<proteinExistence type="predicted"/>
<dbReference type="InterPro" id="IPR037208">
    <property type="entry name" value="Spo0E-like_sf"/>
</dbReference>
<dbReference type="Proteomes" id="UP001199916">
    <property type="component" value="Unassembled WGS sequence"/>
</dbReference>
<evidence type="ECO:0000313" key="2">
    <source>
        <dbReference type="Proteomes" id="UP001199916"/>
    </source>
</evidence>
<protein>
    <submittedName>
        <fullName evidence="1">Aspartyl-phosphate phosphatase Spo0E family protein</fullName>
    </submittedName>
</protein>
<dbReference type="InterPro" id="IPR036638">
    <property type="entry name" value="HLH_DNA-bd_sf"/>
</dbReference>
<dbReference type="Gene3D" id="4.10.280.10">
    <property type="entry name" value="Helix-loop-helix DNA-binding domain"/>
    <property type="match status" value="1"/>
</dbReference>
<organism evidence="1 2">
    <name type="scientific">Paenibacillus profundus</name>
    <dbReference type="NCBI Taxonomy" id="1173085"/>
    <lineage>
        <taxon>Bacteria</taxon>
        <taxon>Bacillati</taxon>
        <taxon>Bacillota</taxon>
        <taxon>Bacilli</taxon>
        <taxon>Bacillales</taxon>
        <taxon>Paenibacillaceae</taxon>
        <taxon>Paenibacillus</taxon>
    </lineage>
</organism>
<keyword evidence="2" id="KW-1185">Reference proteome</keyword>
<accession>A0ABS8YBF3</accession>
<gene>
    <name evidence="1" type="ORF">LQV63_03070</name>
</gene>
<dbReference type="Pfam" id="PF09388">
    <property type="entry name" value="SpoOE-like"/>
    <property type="match status" value="1"/>
</dbReference>
<name>A0ABS8YBF3_9BACL</name>
<comment type="caution">
    <text evidence="1">The sequence shown here is derived from an EMBL/GenBank/DDBJ whole genome shotgun (WGS) entry which is preliminary data.</text>
</comment>